<dbReference type="AlphaFoldDB" id="A0AAQ3QJC0"/>
<proteinExistence type="predicted"/>
<keyword evidence="2" id="KW-0812">Transmembrane</keyword>
<reference evidence="3 4" key="1">
    <citation type="submission" date="2023-10" db="EMBL/GenBank/DDBJ databases">
        <title>Chromosome-scale genome assembly provides insights into flower coloration mechanisms of Canna indica.</title>
        <authorList>
            <person name="Li C."/>
        </authorList>
    </citation>
    <scope>NUCLEOTIDE SEQUENCE [LARGE SCALE GENOMIC DNA]</scope>
    <source>
        <tissue evidence="3">Flower</tissue>
    </source>
</reference>
<dbReference type="EMBL" id="CP136895">
    <property type="protein sequence ID" value="WOL10260.1"/>
    <property type="molecule type" value="Genomic_DNA"/>
</dbReference>
<feature type="compositionally biased region" description="Basic residues" evidence="1">
    <location>
        <begin position="105"/>
        <end position="115"/>
    </location>
</feature>
<keyword evidence="2" id="KW-1133">Transmembrane helix</keyword>
<dbReference type="PANTHER" id="PTHR34188:SF5">
    <property type="entry name" value="OS05G0131900 PROTEIN"/>
    <property type="match status" value="1"/>
</dbReference>
<organism evidence="3 4">
    <name type="scientific">Canna indica</name>
    <name type="common">Indian-shot</name>
    <dbReference type="NCBI Taxonomy" id="4628"/>
    <lineage>
        <taxon>Eukaryota</taxon>
        <taxon>Viridiplantae</taxon>
        <taxon>Streptophyta</taxon>
        <taxon>Embryophyta</taxon>
        <taxon>Tracheophyta</taxon>
        <taxon>Spermatophyta</taxon>
        <taxon>Magnoliopsida</taxon>
        <taxon>Liliopsida</taxon>
        <taxon>Zingiberales</taxon>
        <taxon>Cannaceae</taxon>
        <taxon>Canna</taxon>
    </lineage>
</organism>
<sequence length="236" mass="25488">MVTQSSIDRDVVDLESGLNRVVHHEDGANDVGSTAGQGKRLLNRGWSGSVGIDGFVKGEETGVVANGMPSQAELPITNAEASLDRREGGEERVSLLENKLGVEKMKKKNCKKPPKPPRPPKSPSLDAADQKLIREISELAMMKRARIERMKKKMKNAKSSSNGNLCALIVTILFCLVIIWQGAFSRGNSSLRFHGSPESSVQVGGGLISVHFHKNASVNGPNMSYSALSKNVKPKC</sequence>
<dbReference type="Proteomes" id="UP001327560">
    <property type="component" value="Chromosome 6"/>
</dbReference>
<dbReference type="PANTHER" id="PTHR34188">
    <property type="entry name" value="OS01G0299500 PROTEIN"/>
    <property type="match status" value="1"/>
</dbReference>
<protein>
    <recommendedName>
        <fullName evidence="5">Transmembrane protein</fullName>
    </recommendedName>
</protein>
<keyword evidence="2" id="KW-0472">Membrane</keyword>
<evidence type="ECO:0000256" key="2">
    <source>
        <dbReference type="SAM" id="Phobius"/>
    </source>
</evidence>
<evidence type="ECO:0008006" key="5">
    <source>
        <dbReference type="Google" id="ProtNLM"/>
    </source>
</evidence>
<feature type="region of interest" description="Disordered" evidence="1">
    <location>
        <begin position="104"/>
        <end position="129"/>
    </location>
</feature>
<gene>
    <name evidence="3" type="ORF">Cni_G19014</name>
</gene>
<accession>A0AAQ3QJC0</accession>
<evidence type="ECO:0000313" key="3">
    <source>
        <dbReference type="EMBL" id="WOL10260.1"/>
    </source>
</evidence>
<keyword evidence="4" id="KW-1185">Reference proteome</keyword>
<feature type="transmembrane region" description="Helical" evidence="2">
    <location>
        <begin position="162"/>
        <end position="183"/>
    </location>
</feature>
<evidence type="ECO:0000256" key="1">
    <source>
        <dbReference type="SAM" id="MobiDB-lite"/>
    </source>
</evidence>
<name>A0AAQ3QJC0_9LILI</name>
<evidence type="ECO:0000313" key="4">
    <source>
        <dbReference type="Proteomes" id="UP001327560"/>
    </source>
</evidence>